<proteinExistence type="predicted"/>
<protein>
    <recommendedName>
        <fullName evidence="2">SMP-30/Gluconolactonase/LRE-like region domain-containing protein</fullName>
    </recommendedName>
</protein>
<dbReference type="KEGG" id="dsc:ABOD76_02225"/>
<sequence>MRLSKLSSTQLQSPRGIVPLLMVASVLFVACSPGPPMGAEPGPVSTGQVLISTEQRLYSVSLGPVSDDGPLPHPSPVPRTSFVDLARAGGSGAVYGITNSSLHALNVFTGRETLIGLSGVHDLTALAFDRTGRLFAGSASGHLYRLDVVTGAASPVFLRSTLGPISGDLAATADGTLYATMTSFDSDVLVEIHVDSGVVHIVGPTGYAHVYGLTFRGETLYGVTAEGELLTLDRRTGAARYVRHTGLTAVTGME</sequence>
<evidence type="ECO:0008006" key="2">
    <source>
        <dbReference type="Google" id="ProtNLM"/>
    </source>
</evidence>
<evidence type="ECO:0000313" key="1">
    <source>
        <dbReference type="EMBL" id="XBV83886.1"/>
    </source>
</evidence>
<organism evidence="1">
    <name type="scientific">Deinococcus sonorensis KR-87</name>
    <dbReference type="NCBI Taxonomy" id="694439"/>
    <lineage>
        <taxon>Bacteria</taxon>
        <taxon>Thermotogati</taxon>
        <taxon>Deinococcota</taxon>
        <taxon>Deinococci</taxon>
        <taxon>Deinococcales</taxon>
        <taxon>Deinococcaceae</taxon>
        <taxon>Deinococcus</taxon>
    </lineage>
</organism>
<dbReference type="EMBL" id="CP158297">
    <property type="protein sequence ID" value="XBV83886.1"/>
    <property type="molecule type" value="Genomic_DNA"/>
</dbReference>
<dbReference type="RefSeq" id="WP_350241714.1">
    <property type="nucleotide sequence ID" value="NZ_CP158297.1"/>
</dbReference>
<gene>
    <name evidence="1" type="ORF">ABOD76_02225</name>
</gene>
<accession>A0AAU7U5G5</accession>
<dbReference type="AlphaFoldDB" id="A0AAU7U5G5"/>
<dbReference type="PROSITE" id="PS51257">
    <property type="entry name" value="PROKAR_LIPOPROTEIN"/>
    <property type="match status" value="1"/>
</dbReference>
<dbReference type="Gene3D" id="2.130.10.10">
    <property type="entry name" value="YVTN repeat-like/Quinoprotein amine dehydrogenase"/>
    <property type="match status" value="1"/>
</dbReference>
<name>A0AAU7U5G5_9DEIO</name>
<reference evidence="1" key="1">
    <citation type="submission" date="2024-06" db="EMBL/GenBank/DDBJ databases">
        <title>Draft Genome Sequence of Deinococcus sonorensis Type Strain KR-87, a Biofilm Producing Representative of the Genus Deinococcus.</title>
        <authorList>
            <person name="Boren L.S."/>
            <person name="Grosso R.A."/>
            <person name="Hugenberg-Cox A.N."/>
            <person name="Hill J.T.E."/>
            <person name="Albert C.M."/>
            <person name="Tuohy J.M."/>
        </authorList>
    </citation>
    <scope>NUCLEOTIDE SEQUENCE</scope>
    <source>
        <strain evidence="1">KR-87</strain>
        <plasmid evidence="1">pDson01</plasmid>
    </source>
</reference>
<keyword evidence="1" id="KW-0614">Plasmid</keyword>
<geneLocation type="plasmid" evidence="1">
    <name>pDson01</name>
</geneLocation>
<dbReference type="SUPFAM" id="SSF63825">
    <property type="entry name" value="YWTD domain"/>
    <property type="match status" value="1"/>
</dbReference>
<dbReference type="InterPro" id="IPR015943">
    <property type="entry name" value="WD40/YVTN_repeat-like_dom_sf"/>
</dbReference>